<evidence type="ECO:0000313" key="7">
    <source>
        <dbReference type="EMBL" id="CAB4846388.1"/>
    </source>
</evidence>
<dbReference type="EMBL" id="CAFBIX010000005">
    <property type="protein sequence ID" value="CAB4846388.1"/>
    <property type="molecule type" value="Genomic_DNA"/>
</dbReference>
<dbReference type="EMBL" id="CAESAD010000012">
    <property type="protein sequence ID" value="CAB4344091.1"/>
    <property type="molecule type" value="Genomic_DNA"/>
</dbReference>
<dbReference type="EMBL" id="CAFAAO010000004">
    <property type="protein sequence ID" value="CAB4797774.1"/>
    <property type="molecule type" value="Genomic_DNA"/>
</dbReference>
<dbReference type="PROSITE" id="PS51257">
    <property type="entry name" value="PROKAR_LIPOPROTEIN"/>
    <property type="match status" value="1"/>
</dbReference>
<accession>A0A6J6XQA0</accession>
<dbReference type="EMBL" id="CAFBPK010000012">
    <property type="protein sequence ID" value="CAB5020034.1"/>
    <property type="molecule type" value="Genomic_DNA"/>
</dbReference>
<protein>
    <submittedName>
        <fullName evidence="6">Unannotated protein</fullName>
    </submittedName>
</protein>
<evidence type="ECO:0000256" key="1">
    <source>
        <dbReference type="SAM" id="Phobius"/>
    </source>
</evidence>
<evidence type="ECO:0000313" key="4">
    <source>
        <dbReference type="EMBL" id="CAB4706892.1"/>
    </source>
</evidence>
<evidence type="ECO:0000313" key="9">
    <source>
        <dbReference type="EMBL" id="CAB5044963.1"/>
    </source>
</evidence>
<dbReference type="EMBL" id="CAEZZD010000027">
    <property type="protein sequence ID" value="CAB4743378.1"/>
    <property type="molecule type" value="Genomic_DNA"/>
</dbReference>
<organism evidence="6">
    <name type="scientific">freshwater metagenome</name>
    <dbReference type="NCBI Taxonomy" id="449393"/>
    <lineage>
        <taxon>unclassified sequences</taxon>
        <taxon>metagenomes</taxon>
        <taxon>ecological metagenomes</taxon>
    </lineage>
</organism>
<evidence type="ECO:0000313" key="3">
    <source>
        <dbReference type="EMBL" id="CAB4344091.1"/>
    </source>
</evidence>
<dbReference type="AlphaFoldDB" id="A0A6J6XQA0"/>
<evidence type="ECO:0000313" key="2">
    <source>
        <dbReference type="EMBL" id="CAB4334933.1"/>
    </source>
</evidence>
<dbReference type="EMBL" id="CAESAI010000008">
    <property type="protein sequence ID" value="CAB4334933.1"/>
    <property type="molecule type" value="Genomic_DNA"/>
</dbReference>
<gene>
    <name evidence="4" type="ORF">UFOPK2648_00647</name>
    <name evidence="5" type="ORF">UFOPK2824_00292</name>
    <name evidence="6" type="ORF">UFOPK3037_00414</name>
    <name evidence="7" type="ORF">UFOPK3278_00294</name>
    <name evidence="2" type="ORF">UFOPK3406_00510</name>
    <name evidence="3" type="ORF">UFOPK3925_01328</name>
    <name evidence="8" type="ORF">UFOPK4097_00876</name>
    <name evidence="9" type="ORF">UFOPK4301_00204</name>
</gene>
<evidence type="ECO:0000313" key="8">
    <source>
        <dbReference type="EMBL" id="CAB5020034.1"/>
    </source>
</evidence>
<reference evidence="6" key="1">
    <citation type="submission" date="2020-05" db="EMBL/GenBank/DDBJ databases">
        <authorList>
            <person name="Chiriac C."/>
            <person name="Salcher M."/>
            <person name="Ghai R."/>
            <person name="Kavagutti S V."/>
        </authorList>
    </citation>
    <scope>NUCLEOTIDE SEQUENCE</scope>
</reference>
<keyword evidence="1" id="KW-0472">Membrane</keyword>
<sequence>MRKTLTDEGNVVVEFIGVTVALLIPISIIAGSCMSVAQAYLATDVAARAASRAFVISSSEAQAKTNSRSAALLTYKDLDPSKSGTSIAFSCSFNPCLTPGGYVTVKVSQTVNLHLPMRLSARSILVSARHTAVVDELRVPQ</sequence>
<dbReference type="EMBL" id="CAFBQG010000014">
    <property type="protein sequence ID" value="CAB5044963.1"/>
    <property type="molecule type" value="Genomic_DNA"/>
</dbReference>
<evidence type="ECO:0000313" key="5">
    <source>
        <dbReference type="EMBL" id="CAB4743378.1"/>
    </source>
</evidence>
<evidence type="ECO:0000313" key="6">
    <source>
        <dbReference type="EMBL" id="CAB4797774.1"/>
    </source>
</evidence>
<keyword evidence="1" id="KW-1133">Transmembrane helix</keyword>
<dbReference type="EMBL" id="CAEZYC010000027">
    <property type="protein sequence ID" value="CAB4706892.1"/>
    <property type="molecule type" value="Genomic_DNA"/>
</dbReference>
<feature type="transmembrane region" description="Helical" evidence="1">
    <location>
        <begin position="12"/>
        <end position="31"/>
    </location>
</feature>
<keyword evidence="1" id="KW-0812">Transmembrane</keyword>
<name>A0A6J6XQA0_9ZZZZ</name>
<proteinExistence type="predicted"/>